<dbReference type="PANTHER" id="PTHR43335:SF4">
    <property type="entry name" value="ABC TRANSPORTER, ATP-BINDING PROTEIN"/>
    <property type="match status" value="1"/>
</dbReference>
<reference evidence="6 7" key="1">
    <citation type="submission" date="2021-08" db="EMBL/GenBank/DDBJ databases">
        <title>Draft genome sequence of Mycolicibacterium sp. NGTWS1702 strain.</title>
        <authorList>
            <person name="Matsumoto M."/>
            <person name="Tang B.C.C."/>
            <person name="Machida Y."/>
            <person name="Matoyama H."/>
            <person name="Kishihara T."/>
            <person name="Sato S."/>
            <person name="Kondo I."/>
            <person name="Sano M."/>
            <person name="Kato G."/>
        </authorList>
    </citation>
    <scope>NUCLEOTIDE SEQUENCE [LARGE SCALE GENOMIC DNA]</scope>
    <source>
        <strain evidence="6 7">NGTWSNA01</strain>
    </source>
</reference>
<proteinExistence type="inferred from homology"/>
<evidence type="ECO:0000256" key="4">
    <source>
        <dbReference type="ARBA" id="ARBA00022840"/>
    </source>
</evidence>
<evidence type="ECO:0000256" key="3">
    <source>
        <dbReference type="ARBA" id="ARBA00022741"/>
    </source>
</evidence>
<comment type="caution">
    <text evidence="6">The sequence shown here is derived from an EMBL/GenBank/DDBJ whole genome shotgun (WGS) entry which is preliminary data.</text>
</comment>
<keyword evidence="2" id="KW-0813">Transport</keyword>
<organism evidence="6 7">
    <name type="scientific">Mycolicibacterium cyprinidarum</name>
    <dbReference type="NCBI Taxonomy" id="2860311"/>
    <lineage>
        <taxon>Bacteria</taxon>
        <taxon>Bacillati</taxon>
        <taxon>Actinomycetota</taxon>
        <taxon>Actinomycetes</taxon>
        <taxon>Mycobacteriales</taxon>
        <taxon>Mycobacteriaceae</taxon>
        <taxon>Mycolicibacterium</taxon>
    </lineage>
</organism>
<evidence type="ECO:0000256" key="2">
    <source>
        <dbReference type="ARBA" id="ARBA00022448"/>
    </source>
</evidence>
<dbReference type="SMART" id="SM00382">
    <property type="entry name" value="AAA"/>
    <property type="match status" value="1"/>
</dbReference>
<protein>
    <submittedName>
        <fullName evidence="6">Multidrug ABC transporter ATP-binding protein</fullName>
    </submittedName>
</protein>
<keyword evidence="7" id="KW-1185">Reference proteome</keyword>
<feature type="domain" description="ABC transporter" evidence="5">
    <location>
        <begin position="2"/>
        <end position="224"/>
    </location>
</feature>
<dbReference type="InterPro" id="IPR003439">
    <property type="entry name" value="ABC_transporter-like_ATP-bd"/>
</dbReference>
<dbReference type="Proteomes" id="UP001060504">
    <property type="component" value="Unassembled WGS sequence"/>
</dbReference>
<dbReference type="PROSITE" id="PS50893">
    <property type="entry name" value="ABC_TRANSPORTER_2"/>
    <property type="match status" value="1"/>
</dbReference>
<dbReference type="PANTHER" id="PTHR43335">
    <property type="entry name" value="ABC TRANSPORTER, ATP-BINDING PROTEIN"/>
    <property type="match status" value="1"/>
</dbReference>
<sequence length="230" mass="24111">MIEITGLTKVFGAQQAVNSVTATFPAGSVTALLGLNGAGKTTLLRLIAGLDRPDHGAVTICGRQPSGDPQLVGAHLGPGAGNPRHTVWRHLCWLAALAGTARPRVTEVLDETGLRAARSHRIGTLSLGARQRLAIAGALLCRPRALLFDEPLNGLDVPGVIWFRGLLQQVSDAGCTVVVATHMLGEVVLTADRIAILDGGRLRVAGTLKDAIPTDAEGREWLESTLMECG</sequence>
<evidence type="ECO:0000313" key="7">
    <source>
        <dbReference type="Proteomes" id="UP001060504"/>
    </source>
</evidence>
<dbReference type="Pfam" id="PF00005">
    <property type="entry name" value="ABC_tran"/>
    <property type="match status" value="1"/>
</dbReference>
<dbReference type="GO" id="GO:0005524">
    <property type="term" value="F:ATP binding"/>
    <property type="evidence" value="ECO:0007669"/>
    <property type="project" value="UniProtKB-KW"/>
</dbReference>
<evidence type="ECO:0000259" key="5">
    <source>
        <dbReference type="PROSITE" id="PS50893"/>
    </source>
</evidence>
<dbReference type="Gene3D" id="3.40.50.300">
    <property type="entry name" value="P-loop containing nucleotide triphosphate hydrolases"/>
    <property type="match status" value="1"/>
</dbReference>
<evidence type="ECO:0000256" key="1">
    <source>
        <dbReference type="ARBA" id="ARBA00005417"/>
    </source>
</evidence>
<name>A0ABQ4VAN2_9MYCO</name>
<keyword evidence="3" id="KW-0547">Nucleotide-binding</keyword>
<accession>A0ABQ4VAN2</accession>
<dbReference type="EMBL" id="BPRH01003747">
    <property type="protein sequence ID" value="GJF10550.1"/>
    <property type="molecule type" value="Genomic_DNA"/>
</dbReference>
<dbReference type="InterPro" id="IPR027417">
    <property type="entry name" value="P-loop_NTPase"/>
</dbReference>
<dbReference type="SUPFAM" id="SSF52540">
    <property type="entry name" value="P-loop containing nucleoside triphosphate hydrolases"/>
    <property type="match status" value="1"/>
</dbReference>
<evidence type="ECO:0000313" key="6">
    <source>
        <dbReference type="EMBL" id="GJF10550.1"/>
    </source>
</evidence>
<keyword evidence="4 6" id="KW-0067">ATP-binding</keyword>
<dbReference type="InterPro" id="IPR003593">
    <property type="entry name" value="AAA+_ATPase"/>
</dbReference>
<gene>
    <name evidence="6" type="ORF">NGTWS1702_35790</name>
</gene>
<comment type="similarity">
    <text evidence="1">Belongs to the ABC transporter superfamily.</text>
</comment>